<dbReference type="KEGG" id="gfe:Gferi_07380"/>
<dbReference type="PANTHER" id="PTHR30244">
    <property type="entry name" value="TRANSAMINASE"/>
    <property type="match status" value="1"/>
</dbReference>
<keyword evidence="2 3" id="KW-0663">Pyridoxal phosphate</keyword>
<keyword evidence="5" id="KW-1185">Reference proteome</keyword>
<dbReference type="GO" id="GO:0000271">
    <property type="term" value="P:polysaccharide biosynthetic process"/>
    <property type="evidence" value="ECO:0007669"/>
    <property type="project" value="TreeGrafter"/>
</dbReference>
<dbReference type="InterPro" id="IPR012749">
    <property type="entry name" value="WecE-like"/>
</dbReference>
<dbReference type="GO" id="GO:0019180">
    <property type="term" value="F:dTDP-4-amino-4,6-dideoxygalactose transaminase activity"/>
    <property type="evidence" value="ECO:0007669"/>
    <property type="project" value="TreeGrafter"/>
</dbReference>
<reference evidence="4 5" key="1">
    <citation type="submission" date="2016-09" db="EMBL/GenBank/DDBJ databases">
        <title>Genomic analysis reveals versatility of anaerobic energy metabolism of Geosporobacter ferrireducens IRF9 of phylum Firmicutes.</title>
        <authorList>
            <person name="Kim S.-J."/>
        </authorList>
    </citation>
    <scope>NUCLEOTIDE SEQUENCE [LARGE SCALE GENOMIC DNA]</scope>
    <source>
        <strain evidence="4 5">IRF9</strain>
    </source>
</reference>
<gene>
    <name evidence="4" type="ORF">Gferi_07380</name>
</gene>
<evidence type="ECO:0000256" key="1">
    <source>
        <dbReference type="PIRSR" id="PIRSR000390-1"/>
    </source>
</evidence>
<feature type="active site" description="Proton acceptor" evidence="1">
    <location>
        <position position="182"/>
    </location>
</feature>
<accession>A0A1D8GET1</accession>
<comment type="similarity">
    <text evidence="3">Belongs to the DegT/DnrJ/EryC1 family.</text>
</comment>
<evidence type="ECO:0000313" key="4">
    <source>
        <dbReference type="EMBL" id="AOT69410.1"/>
    </source>
</evidence>
<sequence>MNISFYEPYYIGTEINHIREAMEQHQISGDGHYTEKVVSLLKNKFEILNMVMTTSATHALEMAALLIDLKPGDEVIMPSFSFPSTANAVMLHGGKPVFAEIEEATLNIDVKDVERKISKNTKAIIPVHYGGIACKMGEIMTLAETYHLYVIEDAAQGVNAKFKEKHLGTWGHMGCYSFHGTKNYTCGEGGALLLNTSDEQLLYRAEIIRQKGTNRRQFMLGEIDKYSWVDMGSSYTPSDLLMAFLYAQLESMDHITQKRRAIHSYYENFLKRYVDRGIIKMLQTPIDCTPNFHLFTILCRNERERNTLMGNLKKKGIATAFHFVPLHSSTAGQKLGYHQNDLPLTENLSKCLLRLPIYPGMTAEQLAYIQKHLSSCLDAFGEL</sequence>
<dbReference type="Pfam" id="PF01041">
    <property type="entry name" value="DegT_DnrJ_EryC1"/>
    <property type="match status" value="1"/>
</dbReference>
<dbReference type="InterPro" id="IPR000653">
    <property type="entry name" value="DegT/StrS_aminotransferase"/>
</dbReference>
<proteinExistence type="inferred from homology"/>
<dbReference type="OrthoDB" id="9810913at2"/>
<dbReference type="Proteomes" id="UP000095743">
    <property type="component" value="Chromosome"/>
</dbReference>
<dbReference type="CDD" id="cd00616">
    <property type="entry name" value="AHBA_syn"/>
    <property type="match status" value="1"/>
</dbReference>
<dbReference type="PIRSF" id="PIRSF000390">
    <property type="entry name" value="PLP_StrS"/>
    <property type="match status" value="1"/>
</dbReference>
<dbReference type="NCBIfam" id="TIGR02379">
    <property type="entry name" value="ECA_wecE"/>
    <property type="match status" value="1"/>
</dbReference>
<dbReference type="PANTHER" id="PTHR30244:SF34">
    <property type="entry name" value="DTDP-4-AMINO-4,6-DIDEOXYGALACTOSE TRANSAMINASE"/>
    <property type="match status" value="1"/>
</dbReference>
<dbReference type="InterPro" id="IPR015421">
    <property type="entry name" value="PyrdxlP-dep_Trfase_major"/>
</dbReference>
<organism evidence="4 5">
    <name type="scientific">Geosporobacter ferrireducens</name>
    <dbReference type="NCBI Taxonomy" id="1424294"/>
    <lineage>
        <taxon>Bacteria</taxon>
        <taxon>Bacillati</taxon>
        <taxon>Bacillota</taxon>
        <taxon>Clostridia</taxon>
        <taxon>Peptostreptococcales</taxon>
        <taxon>Thermotaleaceae</taxon>
        <taxon>Geosporobacter</taxon>
    </lineage>
</organism>
<name>A0A1D8GET1_9FIRM</name>
<evidence type="ECO:0000256" key="2">
    <source>
        <dbReference type="PIRSR" id="PIRSR000390-2"/>
    </source>
</evidence>
<evidence type="ECO:0000313" key="5">
    <source>
        <dbReference type="Proteomes" id="UP000095743"/>
    </source>
</evidence>
<dbReference type="SUPFAM" id="SSF53383">
    <property type="entry name" value="PLP-dependent transferases"/>
    <property type="match status" value="1"/>
</dbReference>
<evidence type="ECO:0000256" key="3">
    <source>
        <dbReference type="RuleBase" id="RU004508"/>
    </source>
</evidence>
<dbReference type="InterPro" id="IPR015424">
    <property type="entry name" value="PyrdxlP-dep_Trfase"/>
</dbReference>
<feature type="modified residue" description="N6-(pyridoxal phosphate)lysine" evidence="2">
    <location>
        <position position="182"/>
    </location>
</feature>
<dbReference type="Gene3D" id="3.40.640.10">
    <property type="entry name" value="Type I PLP-dependent aspartate aminotransferase-like (Major domain)"/>
    <property type="match status" value="1"/>
</dbReference>
<dbReference type="AlphaFoldDB" id="A0A1D8GET1"/>
<dbReference type="RefSeq" id="WP_069975040.1">
    <property type="nucleotide sequence ID" value="NZ_CP017269.1"/>
</dbReference>
<dbReference type="NCBIfam" id="NF008687">
    <property type="entry name" value="PRK11706.1"/>
    <property type="match status" value="1"/>
</dbReference>
<protein>
    <submittedName>
        <fullName evidence="4">dTDP-4-amino-4,6-dideoxygalactose transaminase</fullName>
    </submittedName>
</protein>
<dbReference type="STRING" id="1424294.Gferi_07380"/>
<dbReference type="EMBL" id="CP017269">
    <property type="protein sequence ID" value="AOT69410.1"/>
    <property type="molecule type" value="Genomic_DNA"/>
</dbReference>
<dbReference type="GO" id="GO:0030170">
    <property type="term" value="F:pyridoxal phosphate binding"/>
    <property type="evidence" value="ECO:0007669"/>
    <property type="project" value="TreeGrafter"/>
</dbReference>